<evidence type="ECO:0000259" key="2">
    <source>
        <dbReference type="Pfam" id="PF09414"/>
    </source>
</evidence>
<reference evidence="3" key="2">
    <citation type="journal article" date="2019" name="Genome Biol. Evol.">
        <title>Day and night: Metabolic profiles and evolutionary relationships of six axenic non-marine cyanobacteria.</title>
        <authorList>
            <person name="Will S.E."/>
            <person name="Henke P."/>
            <person name="Boedeker C."/>
            <person name="Huang S."/>
            <person name="Brinkmann H."/>
            <person name="Rohde M."/>
            <person name="Jarek M."/>
            <person name="Friedl T."/>
            <person name="Seufert S."/>
            <person name="Schumacher M."/>
            <person name="Overmann J."/>
            <person name="Neumann-Schaal M."/>
            <person name="Petersen J."/>
        </authorList>
    </citation>
    <scope>NUCLEOTIDE SEQUENCE [LARGE SCALE GENOMIC DNA]</scope>
    <source>
        <strain evidence="3">PCC 7102</strain>
    </source>
</reference>
<feature type="region of interest" description="Disordered" evidence="1">
    <location>
        <begin position="1"/>
        <end position="27"/>
    </location>
</feature>
<dbReference type="Pfam" id="PF09414">
    <property type="entry name" value="RNA_ligase"/>
    <property type="match status" value="1"/>
</dbReference>
<accession>A0A433VS73</accession>
<dbReference type="EMBL" id="RSCL01000002">
    <property type="protein sequence ID" value="RUT08980.1"/>
    <property type="molecule type" value="Genomic_DNA"/>
</dbReference>
<evidence type="ECO:0000313" key="3">
    <source>
        <dbReference type="EMBL" id="RUT08980.1"/>
    </source>
</evidence>
<dbReference type="SUPFAM" id="SSF56091">
    <property type="entry name" value="DNA ligase/mRNA capping enzyme, catalytic domain"/>
    <property type="match status" value="1"/>
</dbReference>
<evidence type="ECO:0000313" key="4">
    <source>
        <dbReference type="Proteomes" id="UP000271624"/>
    </source>
</evidence>
<dbReference type="AlphaFoldDB" id="A0A433VS73"/>
<name>A0A433VS73_9CYAN</name>
<proteinExistence type="predicted"/>
<reference evidence="3" key="1">
    <citation type="submission" date="2018-12" db="EMBL/GenBank/DDBJ databases">
        <authorList>
            <person name="Will S."/>
            <person name="Neumann-Schaal M."/>
            <person name="Henke P."/>
        </authorList>
    </citation>
    <scope>NUCLEOTIDE SEQUENCE</scope>
    <source>
        <strain evidence="3">PCC 7102</strain>
    </source>
</reference>
<sequence length="246" mass="28099">MELQRKPLGTKNYGHIPHLPGSRMGPSDYKCNEGQNRISTEKVRDRHDNVIVQEKLDGSNVGIARIDGKIYSLTRAGYLADTSPFEQHWLFAKWVYKQEDRFLAVLKDGERLCGEWLAQAHGTRYNLPHEPFVAFDIMQGKQRSTLAEVTERIKDYGFIQPRLLHTGSPFTIEQAIEAIQVSGHGAVDPVEGAIWRVERNTLISPGKSSERVWKVDFLVKYVRPNKLDGIYLPELTGKEAVWNWRG</sequence>
<dbReference type="Gene3D" id="3.30.470.30">
    <property type="entry name" value="DNA ligase/mRNA capping enzyme"/>
    <property type="match status" value="1"/>
</dbReference>
<organism evidence="3 4">
    <name type="scientific">Dulcicalothrix desertica PCC 7102</name>
    <dbReference type="NCBI Taxonomy" id="232991"/>
    <lineage>
        <taxon>Bacteria</taxon>
        <taxon>Bacillati</taxon>
        <taxon>Cyanobacteriota</taxon>
        <taxon>Cyanophyceae</taxon>
        <taxon>Nostocales</taxon>
        <taxon>Calotrichaceae</taxon>
        <taxon>Dulcicalothrix</taxon>
    </lineage>
</organism>
<feature type="domain" description="RNA ligase" evidence="2">
    <location>
        <begin position="49"/>
        <end position="212"/>
    </location>
</feature>
<dbReference type="Proteomes" id="UP000271624">
    <property type="component" value="Unassembled WGS sequence"/>
</dbReference>
<gene>
    <name evidence="3" type="ORF">DSM106972_010330</name>
</gene>
<keyword evidence="4" id="KW-1185">Reference proteome</keyword>
<comment type="caution">
    <text evidence="3">The sequence shown here is derived from an EMBL/GenBank/DDBJ whole genome shotgun (WGS) entry which is preliminary data.</text>
</comment>
<evidence type="ECO:0000256" key="1">
    <source>
        <dbReference type="SAM" id="MobiDB-lite"/>
    </source>
</evidence>
<dbReference type="RefSeq" id="WP_127079533.1">
    <property type="nucleotide sequence ID" value="NZ_RSCL01000002.1"/>
</dbReference>
<dbReference type="InterPro" id="IPR021122">
    <property type="entry name" value="RNA_ligase_dom_REL/Rnl2"/>
</dbReference>
<dbReference type="OrthoDB" id="506510at2"/>
<protein>
    <recommendedName>
        <fullName evidence="2">RNA ligase domain-containing protein</fullName>
    </recommendedName>
</protein>